<evidence type="ECO:0000256" key="2">
    <source>
        <dbReference type="ARBA" id="ARBA00022448"/>
    </source>
</evidence>
<evidence type="ECO:0000256" key="1">
    <source>
        <dbReference type="ARBA" id="ARBA00005417"/>
    </source>
</evidence>
<dbReference type="Gene3D" id="3.40.50.300">
    <property type="entry name" value="P-loop containing nucleotide triphosphate hydrolases"/>
    <property type="match status" value="1"/>
</dbReference>
<dbReference type="GO" id="GO:0005524">
    <property type="term" value="F:ATP binding"/>
    <property type="evidence" value="ECO:0007669"/>
    <property type="project" value="UniProtKB-KW"/>
</dbReference>
<dbReference type="EMBL" id="JACNJZ010000120">
    <property type="protein sequence ID" value="MBC8317973.1"/>
    <property type="molecule type" value="Genomic_DNA"/>
</dbReference>
<dbReference type="InterPro" id="IPR003439">
    <property type="entry name" value="ABC_transporter-like_ATP-bd"/>
</dbReference>
<dbReference type="PROSITE" id="PS50893">
    <property type="entry name" value="ABC_TRANSPORTER_2"/>
    <property type="match status" value="1"/>
</dbReference>
<dbReference type="Pfam" id="PF00005">
    <property type="entry name" value="ABC_tran"/>
    <property type="match status" value="1"/>
</dbReference>
<accession>A0A8J6NFW1</accession>
<evidence type="ECO:0000259" key="5">
    <source>
        <dbReference type="PROSITE" id="PS50893"/>
    </source>
</evidence>
<keyword evidence="4 6" id="KW-0067">ATP-binding</keyword>
<evidence type="ECO:0000313" key="6">
    <source>
        <dbReference type="EMBL" id="MBC8317973.1"/>
    </source>
</evidence>
<dbReference type="InterPro" id="IPR017911">
    <property type="entry name" value="MacB-like_ATP-bd"/>
</dbReference>
<comment type="caution">
    <text evidence="6">The sequence shown here is derived from an EMBL/GenBank/DDBJ whole genome shotgun (WGS) entry which is preliminary data.</text>
</comment>
<sequence length="192" mass="21106">MVAVIGASGTGKSTLLHLLGALDRPSKGELFYNGQNVFDHSDQQLAAFRNKTIGFVFQFHHLLPEFTALENAIMPGMIAGHNREELFAVGTELLEKVGLGNRFDHRVGELSGGEQQRVALARSIIMKPALLLADEPTGNLDPKTGDKIFALIQEMNQDFGLTTVMVTHNHQLARKMDRCLVLKDGELEPAVF</sequence>
<comment type="similarity">
    <text evidence="1">Belongs to the ABC transporter superfamily.</text>
</comment>
<evidence type="ECO:0000313" key="7">
    <source>
        <dbReference type="Proteomes" id="UP000614424"/>
    </source>
</evidence>
<protein>
    <submittedName>
        <fullName evidence="6">ABC transporter ATP-binding protein</fullName>
    </submittedName>
</protein>
<dbReference type="AlphaFoldDB" id="A0A8J6NFW1"/>
<dbReference type="GO" id="GO:0022857">
    <property type="term" value="F:transmembrane transporter activity"/>
    <property type="evidence" value="ECO:0007669"/>
    <property type="project" value="TreeGrafter"/>
</dbReference>
<dbReference type="PANTHER" id="PTHR24220:SF689">
    <property type="entry name" value="LIPOPROTEIN-RELEASING SYSTEM ATP-BINDING PROTEIN LOLD"/>
    <property type="match status" value="1"/>
</dbReference>
<dbReference type="Proteomes" id="UP000614424">
    <property type="component" value="Unassembled WGS sequence"/>
</dbReference>
<dbReference type="InterPro" id="IPR027417">
    <property type="entry name" value="P-loop_NTPase"/>
</dbReference>
<organism evidence="6 7">
    <name type="scientific">Candidatus Desulfobia pelagia</name>
    <dbReference type="NCBI Taxonomy" id="2841692"/>
    <lineage>
        <taxon>Bacteria</taxon>
        <taxon>Pseudomonadati</taxon>
        <taxon>Thermodesulfobacteriota</taxon>
        <taxon>Desulfobulbia</taxon>
        <taxon>Desulfobulbales</taxon>
        <taxon>Desulfobulbaceae</taxon>
        <taxon>Candidatus Desulfobia</taxon>
    </lineage>
</organism>
<dbReference type="GO" id="GO:0005886">
    <property type="term" value="C:plasma membrane"/>
    <property type="evidence" value="ECO:0007669"/>
    <property type="project" value="TreeGrafter"/>
</dbReference>
<dbReference type="InterPro" id="IPR017871">
    <property type="entry name" value="ABC_transporter-like_CS"/>
</dbReference>
<reference evidence="6 7" key="1">
    <citation type="submission" date="2020-08" db="EMBL/GenBank/DDBJ databases">
        <title>Bridging the membrane lipid divide: bacteria of the FCB group superphylum have the potential to synthesize archaeal ether lipids.</title>
        <authorList>
            <person name="Villanueva L."/>
            <person name="Von Meijenfeldt F.A.B."/>
            <person name="Westbye A.B."/>
            <person name="Yadav S."/>
            <person name="Hopmans E.C."/>
            <person name="Dutilh B.E."/>
            <person name="Sinninghe Damste J.S."/>
        </authorList>
    </citation>
    <scope>NUCLEOTIDE SEQUENCE [LARGE SCALE GENOMIC DNA]</scope>
    <source>
        <strain evidence="6">NIOZ-UU47</strain>
    </source>
</reference>
<dbReference type="GO" id="GO:0089705">
    <property type="term" value="P:protein localization to outer membrane"/>
    <property type="evidence" value="ECO:0007669"/>
    <property type="project" value="TreeGrafter"/>
</dbReference>
<dbReference type="InterPro" id="IPR015854">
    <property type="entry name" value="ABC_transpr_LolD-like"/>
</dbReference>
<dbReference type="SUPFAM" id="SSF52540">
    <property type="entry name" value="P-loop containing nucleoside triphosphate hydrolases"/>
    <property type="match status" value="1"/>
</dbReference>
<proteinExistence type="inferred from homology"/>
<dbReference type="PROSITE" id="PS00211">
    <property type="entry name" value="ABC_TRANSPORTER_1"/>
    <property type="match status" value="1"/>
</dbReference>
<dbReference type="GO" id="GO:0044874">
    <property type="term" value="P:lipoprotein localization to outer membrane"/>
    <property type="evidence" value="ECO:0007669"/>
    <property type="project" value="TreeGrafter"/>
</dbReference>
<name>A0A8J6NFW1_9BACT</name>
<dbReference type="PANTHER" id="PTHR24220">
    <property type="entry name" value="IMPORT ATP-BINDING PROTEIN"/>
    <property type="match status" value="1"/>
</dbReference>
<feature type="domain" description="ABC transporter" evidence="5">
    <location>
        <begin position="1"/>
        <end position="191"/>
    </location>
</feature>
<dbReference type="GO" id="GO:0016887">
    <property type="term" value="F:ATP hydrolysis activity"/>
    <property type="evidence" value="ECO:0007669"/>
    <property type="project" value="InterPro"/>
</dbReference>
<evidence type="ECO:0000256" key="3">
    <source>
        <dbReference type="ARBA" id="ARBA00022741"/>
    </source>
</evidence>
<dbReference type="CDD" id="cd03255">
    <property type="entry name" value="ABC_MJ0796_LolCDE_FtsE"/>
    <property type="match status" value="1"/>
</dbReference>
<evidence type="ECO:0000256" key="4">
    <source>
        <dbReference type="ARBA" id="ARBA00022840"/>
    </source>
</evidence>
<keyword evidence="2" id="KW-0813">Transport</keyword>
<keyword evidence="3" id="KW-0547">Nucleotide-binding</keyword>
<dbReference type="InterPro" id="IPR003593">
    <property type="entry name" value="AAA+_ATPase"/>
</dbReference>
<dbReference type="SMART" id="SM00382">
    <property type="entry name" value="AAA"/>
    <property type="match status" value="1"/>
</dbReference>
<gene>
    <name evidence="6" type="ORF">H8E41_08700</name>
</gene>